<evidence type="ECO:0000256" key="5">
    <source>
        <dbReference type="ARBA" id="ARBA00023136"/>
    </source>
</evidence>
<dbReference type="PANTHER" id="PTHR45695:SF9">
    <property type="entry name" value="LEUCOKININ RECEPTOR"/>
    <property type="match status" value="1"/>
</dbReference>
<comment type="similarity">
    <text evidence="8">Belongs to the G-protein coupled receptor 1 family.</text>
</comment>
<name>A0A9X0CXL1_9CNID</name>
<evidence type="ECO:0000256" key="1">
    <source>
        <dbReference type="ARBA" id="ARBA00004141"/>
    </source>
</evidence>
<dbReference type="OrthoDB" id="9941925at2759"/>
<evidence type="ECO:0000256" key="4">
    <source>
        <dbReference type="ARBA" id="ARBA00023040"/>
    </source>
</evidence>
<feature type="transmembrane region" description="Helical" evidence="9">
    <location>
        <begin position="91"/>
        <end position="108"/>
    </location>
</feature>
<evidence type="ECO:0000313" key="11">
    <source>
        <dbReference type="EMBL" id="KAJ7378103.1"/>
    </source>
</evidence>
<keyword evidence="5 9" id="KW-0472">Membrane</keyword>
<feature type="transmembrane region" description="Helical" evidence="9">
    <location>
        <begin position="225"/>
        <end position="246"/>
    </location>
</feature>
<sequence length="309" mass="35231">MEARTVDTLFLPFYAIVIVLGIFGNSLFITVVRKRRSMQTVINFLLTNVAVSDIISLVLCVPGVILSFSFFEHPSGSIGNFLCKFVTKQQIAGISLLVSGQTLTIISVERHNALLRPMDSRFKLNRRRVKIVICFTWGFSIVIVTPLFITERYNDELQTCFPEWDENIALAYWVCLATMVAISLVILFFCYFRILKGIYLKKIIQPNEGNASDQDTQDKRKIIKLLLTVTGLFLVCFLPFAVVNAIFDISMHNALSRVTYFLVYTSCCVNPVVYIFQSANYRAGLKDLWNRRSVHQHELSIEARVGIEK</sequence>
<keyword evidence="7 8" id="KW-0807">Transducer</keyword>
<evidence type="ECO:0000256" key="8">
    <source>
        <dbReference type="RuleBase" id="RU000688"/>
    </source>
</evidence>
<evidence type="ECO:0000256" key="6">
    <source>
        <dbReference type="ARBA" id="ARBA00023170"/>
    </source>
</evidence>
<dbReference type="InterPro" id="IPR017452">
    <property type="entry name" value="GPCR_Rhodpsn_7TM"/>
</dbReference>
<keyword evidence="12" id="KW-1185">Reference proteome</keyword>
<dbReference type="Pfam" id="PF00001">
    <property type="entry name" value="7tm_1"/>
    <property type="match status" value="1"/>
</dbReference>
<feature type="transmembrane region" description="Helical" evidence="9">
    <location>
        <begin position="258"/>
        <end position="276"/>
    </location>
</feature>
<evidence type="ECO:0000259" key="10">
    <source>
        <dbReference type="PROSITE" id="PS50262"/>
    </source>
</evidence>
<keyword evidence="4 8" id="KW-0297">G-protein coupled receptor</keyword>
<feature type="transmembrane region" description="Helical" evidence="9">
    <location>
        <begin position="12"/>
        <end position="32"/>
    </location>
</feature>
<accession>A0A9X0CXL1</accession>
<proteinExistence type="inferred from homology"/>
<dbReference type="PROSITE" id="PS50262">
    <property type="entry name" value="G_PROTEIN_RECEP_F1_2"/>
    <property type="match status" value="1"/>
</dbReference>
<dbReference type="EMBL" id="MU826369">
    <property type="protein sequence ID" value="KAJ7378103.1"/>
    <property type="molecule type" value="Genomic_DNA"/>
</dbReference>
<dbReference type="InterPro" id="IPR000276">
    <property type="entry name" value="GPCR_Rhodpsn"/>
</dbReference>
<gene>
    <name evidence="11" type="ORF">OS493_024768</name>
</gene>
<feature type="transmembrane region" description="Helical" evidence="9">
    <location>
        <begin position="169"/>
        <end position="192"/>
    </location>
</feature>
<protein>
    <recommendedName>
        <fullName evidence="10">G-protein coupled receptors family 1 profile domain-containing protein</fullName>
    </recommendedName>
</protein>
<comment type="subcellular location">
    <subcellularLocation>
        <location evidence="1">Membrane</location>
        <topology evidence="1">Multi-pass membrane protein</topology>
    </subcellularLocation>
</comment>
<feature type="transmembrane region" description="Helical" evidence="9">
    <location>
        <begin position="129"/>
        <end position="149"/>
    </location>
</feature>
<dbReference type="PANTHER" id="PTHR45695">
    <property type="entry name" value="LEUCOKININ RECEPTOR-RELATED"/>
    <property type="match status" value="1"/>
</dbReference>
<evidence type="ECO:0000256" key="7">
    <source>
        <dbReference type="ARBA" id="ARBA00023224"/>
    </source>
</evidence>
<dbReference type="AlphaFoldDB" id="A0A9X0CXL1"/>
<feature type="domain" description="G-protein coupled receptors family 1 profile" evidence="10">
    <location>
        <begin position="24"/>
        <end position="274"/>
    </location>
</feature>
<dbReference type="PRINTS" id="PR00237">
    <property type="entry name" value="GPCRRHODOPSN"/>
</dbReference>
<dbReference type="Proteomes" id="UP001163046">
    <property type="component" value="Unassembled WGS sequence"/>
</dbReference>
<dbReference type="GO" id="GO:0004930">
    <property type="term" value="F:G protein-coupled receptor activity"/>
    <property type="evidence" value="ECO:0007669"/>
    <property type="project" value="UniProtKB-KW"/>
</dbReference>
<evidence type="ECO:0000256" key="2">
    <source>
        <dbReference type="ARBA" id="ARBA00022692"/>
    </source>
</evidence>
<dbReference type="PROSITE" id="PS00237">
    <property type="entry name" value="G_PROTEIN_RECEP_F1_1"/>
    <property type="match status" value="1"/>
</dbReference>
<keyword evidence="6 8" id="KW-0675">Receptor</keyword>
<dbReference type="SUPFAM" id="SSF81321">
    <property type="entry name" value="Family A G protein-coupled receptor-like"/>
    <property type="match status" value="1"/>
</dbReference>
<dbReference type="SMART" id="SM01381">
    <property type="entry name" value="7TM_GPCR_Srsx"/>
    <property type="match status" value="1"/>
</dbReference>
<evidence type="ECO:0000313" key="12">
    <source>
        <dbReference type="Proteomes" id="UP001163046"/>
    </source>
</evidence>
<keyword evidence="3 9" id="KW-1133">Transmembrane helix</keyword>
<evidence type="ECO:0000256" key="3">
    <source>
        <dbReference type="ARBA" id="ARBA00022989"/>
    </source>
</evidence>
<dbReference type="Gene3D" id="1.20.1070.10">
    <property type="entry name" value="Rhodopsin 7-helix transmembrane proteins"/>
    <property type="match status" value="1"/>
</dbReference>
<organism evidence="11 12">
    <name type="scientific">Desmophyllum pertusum</name>
    <dbReference type="NCBI Taxonomy" id="174260"/>
    <lineage>
        <taxon>Eukaryota</taxon>
        <taxon>Metazoa</taxon>
        <taxon>Cnidaria</taxon>
        <taxon>Anthozoa</taxon>
        <taxon>Hexacorallia</taxon>
        <taxon>Scleractinia</taxon>
        <taxon>Caryophylliina</taxon>
        <taxon>Caryophylliidae</taxon>
        <taxon>Desmophyllum</taxon>
    </lineage>
</organism>
<feature type="transmembrane region" description="Helical" evidence="9">
    <location>
        <begin position="44"/>
        <end position="71"/>
    </location>
</feature>
<dbReference type="CDD" id="cd00637">
    <property type="entry name" value="7tm_classA_rhodopsin-like"/>
    <property type="match status" value="1"/>
</dbReference>
<keyword evidence="2 8" id="KW-0812">Transmembrane</keyword>
<reference evidence="11" key="1">
    <citation type="submission" date="2023-01" db="EMBL/GenBank/DDBJ databases">
        <title>Genome assembly of the deep-sea coral Lophelia pertusa.</title>
        <authorList>
            <person name="Herrera S."/>
            <person name="Cordes E."/>
        </authorList>
    </citation>
    <scope>NUCLEOTIDE SEQUENCE</scope>
    <source>
        <strain evidence="11">USNM1676648</strain>
        <tissue evidence="11">Polyp</tissue>
    </source>
</reference>
<dbReference type="GO" id="GO:0005886">
    <property type="term" value="C:plasma membrane"/>
    <property type="evidence" value="ECO:0007669"/>
    <property type="project" value="TreeGrafter"/>
</dbReference>
<comment type="caution">
    <text evidence="11">The sequence shown here is derived from an EMBL/GenBank/DDBJ whole genome shotgun (WGS) entry which is preliminary data.</text>
</comment>
<evidence type="ECO:0000256" key="9">
    <source>
        <dbReference type="SAM" id="Phobius"/>
    </source>
</evidence>